<keyword evidence="5" id="KW-0407">Ion channel</keyword>
<dbReference type="GO" id="GO:0005886">
    <property type="term" value="C:plasma membrane"/>
    <property type="evidence" value="ECO:0007669"/>
    <property type="project" value="UniProtKB-SubCell"/>
</dbReference>
<dbReference type="PROSITE" id="PS51202">
    <property type="entry name" value="RCK_C"/>
    <property type="match status" value="1"/>
</dbReference>
<keyword evidence="6" id="KW-1185">Reference proteome</keyword>
<keyword evidence="5" id="KW-0813">Transport</keyword>
<evidence type="ECO:0000259" key="3">
    <source>
        <dbReference type="PROSITE" id="PS51201"/>
    </source>
</evidence>
<feature type="domain" description="RCK C-terminal" evidence="4">
    <location>
        <begin position="246"/>
        <end position="336"/>
    </location>
</feature>
<feature type="domain" description="RCK N-terminal" evidence="3">
    <location>
        <begin position="107"/>
        <end position="224"/>
    </location>
</feature>
<dbReference type="InterPro" id="IPR006037">
    <property type="entry name" value="RCK_C"/>
</dbReference>
<dbReference type="InterPro" id="IPR036291">
    <property type="entry name" value="NAD(P)-bd_dom_sf"/>
</dbReference>
<dbReference type="SUPFAM" id="SSF51735">
    <property type="entry name" value="NAD(P)-binding Rossmann-fold domains"/>
    <property type="match status" value="1"/>
</dbReference>
<evidence type="ECO:0000313" key="5">
    <source>
        <dbReference type="EMBL" id="MBB6479226.1"/>
    </source>
</evidence>
<dbReference type="Gene3D" id="3.40.50.720">
    <property type="entry name" value="NAD(P)-binding Rossmann-like Domain"/>
    <property type="match status" value="1"/>
</dbReference>
<comment type="caution">
    <text evidence="5">The sequence shown here is derived from an EMBL/GenBank/DDBJ whole genome shotgun (WGS) entry which is preliminary data.</text>
</comment>
<dbReference type="EMBL" id="JACHGJ010000001">
    <property type="protein sequence ID" value="MBB6479226.1"/>
    <property type="molecule type" value="Genomic_DNA"/>
</dbReference>
<keyword evidence="2" id="KW-1133">Transmembrane helix</keyword>
<dbReference type="AlphaFoldDB" id="A0A841R5W1"/>
<dbReference type="GO" id="GO:0008324">
    <property type="term" value="F:monoatomic cation transmembrane transporter activity"/>
    <property type="evidence" value="ECO:0007669"/>
    <property type="project" value="InterPro"/>
</dbReference>
<evidence type="ECO:0000256" key="1">
    <source>
        <dbReference type="ARBA" id="ARBA00004651"/>
    </source>
</evidence>
<dbReference type="InterPro" id="IPR050721">
    <property type="entry name" value="Trk_Ktr_HKT_K-transport"/>
</dbReference>
<organism evidence="5 6">
    <name type="scientific">Spirochaeta isovalerica</name>
    <dbReference type="NCBI Taxonomy" id="150"/>
    <lineage>
        <taxon>Bacteria</taxon>
        <taxon>Pseudomonadati</taxon>
        <taxon>Spirochaetota</taxon>
        <taxon>Spirochaetia</taxon>
        <taxon>Spirochaetales</taxon>
        <taxon>Spirochaetaceae</taxon>
        <taxon>Spirochaeta</taxon>
    </lineage>
</organism>
<keyword evidence="2" id="KW-0812">Transmembrane</keyword>
<reference evidence="5 6" key="1">
    <citation type="submission" date="2020-08" db="EMBL/GenBank/DDBJ databases">
        <title>Genomic Encyclopedia of Type Strains, Phase IV (KMG-IV): sequencing the most valuable type-strain genomes for metagenomic binning, comparative biology and taxonomic classification.</title>
        <authorList>
            <person name="Goeker M."/>
        </authorList>
    </citation>
    <scope>NUCLEOTIDE SEQUENCE [LARGE SCALE GENOMIC DNA]</scope>
    <source>
        <strain evidence="5 6">DSM 2461</strain>
    </source>
</reference>
<dbReference type="Gene3D" id="1.10.287.70">
    <property type="match status" value="1"/>
</dbReference>
<dbReference type="Gene3D" id="3.30.70.1450">
    <property type="entry name" value="Regulator of K+ conductance, C-terminal domain"/>
    <property type="match status" value="1"/>
</dbReference>
<dbReference type="Proteomes" id="UP000587760">
    <property type="component" value="Unassembled WGS sequence"/>
</dbReference>
<dbReference type="InterPro" id="IPR003148">
    <property type="entry name" value="RCK_N"/>
</dbReference>
<dbReference type="InterPro" id="IPR013099">
    <property type="entry name" value="K_chnl_dom"/>
</dbReference>
<feature type="transmembrane region" description="Helical" evidence="2">
    <location>
        <begin position="61"/>
        <end position="86"/>
    </location>
</feature>
<dbReference type="PANTHER" id="PTHR43833:SF9">
    <property type="entry name" value="POTASSIUM CHANNEL PROTEIN YUGO-RELATED"/>
    <property type="match status" value="1"/>
</dbReference>
<evidence type="ECO:0000256" key="2">
    <source>
        <dbReference type="SAM" id="Phobius"/>
    </source>
</evidence>
<sequence length="336" mass="36999">MTPLRRFIMALFFILFLISAGTAGFMIIESWTLNESLYMTFVTISTVGFGEIHPLSPEGRIFMMIFLTVSILTVGFTLTALLSFFFEGHMSKTVKERRMKRILSLIKEHYIICGFGDVGRETAAEFSRKKIPFVIVDNDLPETEKELFSSYVFISGDATEESVLEEARINKAEGLVSCLSTDQQNVYAVLTARQLNGALRIVAKASDERAVKKLETAGADRVILPKQIAGRRLATVSTHPSIVDFLDVLTSGGDELMHIDSVEIGSHSPLTGKSLKESNIGQNTGAIIIGILDSQGRTRMNSSEMASLSSMTLQPGNRLIALGNTEQIMNLQKYIG</sequence>
<dbReference type="Pfam" id="PF02080">
    <property type="entry name" value="TrkA_C"/>
    <property type="match status" value="1"/>
</dbReference>
<feature type="transmembrane region" description="Helical" evidence="2">
    <location>
        <begin position="7"/>
        <end position="28"/>
    </location>
</feature>
<dbReference type="Pfam" id="PF07885">
    <property type="entry name" value="Ion_trans_2"/>
    <property type="match status" value="1"/>
</dbReference>
<gene>
    <name evidence="5" type="ORF">HNR50_000859</name>
</gene>
<dbReference type="InterPro" id="IPR036721">
    <property type="entry name" value="RCK_C_sf"/>
</dbReference>
<proteinExistence type="predicted"/>
<evidence type="ECO:0000313" key="6">
    <source>
        <dbReference type="Proteomes" id="UP000587760"/>
    </source>
</evidence>
<protein>
    <submittedName>
        <fullName evidence="5">Voltage-gated potassium channel</fullName>
    </submittedName>
</protein>
<evidence type="ECO:0000259" key="4">
    <source>
        <dbReference type="PROSITE" id="PS51202"/>
    </source>
</evidence>
<accession>A0A841R5W1</accession>
<keyword evidence="5" id="KW-0406">Ion transport</keyword>
<dbReference type="GO" id="GO:0006813">
    <property type="term" value="P:potassium ion transport"/>
    <property type="evidence" value="ECO:0007669"/>
    <property type="project" value="InterPro"/>
</dbReference>
<dbReference type="SUPFAM" id="SSF116726">
    <property type="entry name" value="TrkA C-terminal domain-like"/>
    <property type="match status" value="1"/>
</dbReference>
<keyword evidence="2" id="KW-0472">Membrane</keyword>
<dbReference type="PROSITE" id="PS51201">
    <property type="entry name" value="RCK_N"/>
    <property type="match status" value="1"/>
</dbReference>
<dbReference type="RefSeq" id="WP_184744210.1">
    <property type="nucleotide sequence ID" value="NZ_JACHGJ010000001.1"/>
</dbReference>
<dbReference type="SUPFAM" id="SSF81324">
    <property type="entry name" value="Voltage-gated potassium channels"/>
    <property type="match status" value="1"/>
</dbReference>
<name>A0A841R5W1_9SPIO</name>
<comment type="subcellular location">
    <subcellularLocation>
        <location evidence="1">Cell membrane</location>
        <topology evidence="1">Multi-pass membrane protein</topology>
    </subcellularLocation>
</comment>
<dbReference type="Pfam" id="PF02254">
    <property type="entry name" value="TrkA_N"/>
    <property type="match status" value="1"/>
</dbReference>
<dbReference type="PANTHER" id="PTHR43833">
    <property type="entry name" value="POTASSIUM CHANNEL PROTEIN 2-RELATED-RELATED"/>
    <property type="match status" value="1"/>
</dbReference>